<dbReference type="RefSeq" id="WP_136534504.1">
    <property type="nucleotide sequence ID" value="NZ_STGY01000042.1"/>
</dbReference>
<protein>
    <submittedName>
        <fullName evidence="2">Uncharacterized protein</fullName>
    </submittedName>
</protein>
<comment type="caution">
    <text evidence="2">The sequence shown here is derived from an EMBL/GenBank/DDBJ whole genome shotgun (WGS) entry which is preliminary data.</text>
</comment>
<reference evidence="3" key="1">
    <citation type="submission" date="2019-04" db="EMBL/GenBank/DDBJ databases">
        <title>Nocardioides xinjiangensis sp. nov.</title>
        <authorList>
            <person name="Liu S."/>
        </authorList>
    </citation>
    <scope>NUCLEOTIDE SEQUENCE [LARGE SCALE GENOMIC DNA]</scope>
    <source>
        <strain evidence="3">18</strain>
    </source>
</reference>
<feature type="compositionally biased region" description="Basic and acidic residues" evidence="1">
    <location>
        <begin position="63"/>
        <end position="104"/>
    </location>
</feature>
<reference evidence="2 3" key="2">
    <citation type="submission" date="2019-05" db="EMBL/GenBank/DDBJ databases">
        <title>Glycomyces buryatensis sp. nov.</title>
        <authorList>
            <person name="Nikitina E."/>
        </authorList>
    </citation>
    <scope>NUCLEOTIDE SEQUENCE [LARGE SCALE GENOMIC DNA]</scope>
    <source>
        <strain evidence="2 3">18</strain>
    </source>
</reference>
<accession>A0A4S8QD51</accession>
<dbReference type="EMBL" id="STGY01000042">
    <property type="protein sequence ID" value="THV41541.1"/>
    <property type="molecule type" value="Genomic_DNA"/>
</dbReference>
<name>A0A4S8QD51_9ACTN</name>
<feature type="compositionally biased region" description="Basic residues" evidence="1">
    <location>
        <begin position="105"/>
        <end position="115"/>
    </location>
</feature>
<feature type="region of interest" description="Disordered" evidence="1">
    <location>
        <begin position="24"/>
        <end position="115"/>
    </location>
</feature>
<organism evidence="2 3">
    <name type="scientific">Glycomyces buryatensis</name>
    <dbReference type="NCBI Taxonomy" id="2570927"/>
    <lineage>
        <taxon>Bacteria</taxon>
        <taxon>Bacillati</taxon>
        <taxon>Actinomycetota</taxon>
        <taxon>Actinomycetes</taxon>
        <taxon>Glycomycetales</taxon>
        <taxon>Glycomycetaceae</taxon>
        <taxon>Glycomyces</taxon>
    </lineage>
</organism>
<evidence type="ECO:0000313" key="2">
    <source>
        <dbReference type="EMBL" id="THV41541.1"/>
    </source>
</evidence>
<dbReference type="AlphaFoldDB" id="A0A4S8QD51"/>
<feature type="compositionally biased region" description="Basic and acidic residues" evidence="1">
    <location>
        <begin position="39"/>
        <end position="56"/>
    </location>
</feature>
<dbReference type="Proteomes" id="UP000308760">
    <property type="component" value="Unassembled WGS sequence"/>
</dbReference>
<sequence>MIWTAAILACIAGLALLAYLRRRGRDSGASGGPVPRPPVESDRRRSADPDPRRAWEEELATAEARERREQDDAERFARELKEMDAAGREHARAQRDQERAERERKKASKRGRRSY</sequence>
<evidence type="ECO:0000256" key="1">
    <source>
        <dbReference type="SAM" id="MobiDB-lite"/>
    </source>
</evidence>
<proteinExistence type="predicted"/>
<evidence type="ECO:0000313" key="3">
    <source>
        <dbReference type="Proteomes" id="UP000308760"/>
    </source>
</evidence>
<keyword evidence="3" id="KW-1185">Reference proteome</keyword>
<gene>
    <name evidence="2" type="ORF">FAB82_10555</name>
</gene>